<sequence length="143" mass="16607">MNNRNERRWQPWGGKREAEEAHAEEVARRHPYLFIPHETRFLLFFSPTLSPSSSPPPSSQVAPDEHLRRPPPLSSEQDQARCDYGRHRRRKVPSLYRLVHPFPSFSDYKLRQNAALQRVGYNDEQNPSAREERGSPLPAGGLR</sequence>
<accession>A0ABR2PGI2</accession>
<reference evidence="2 3" key="1">
    <citation type="journal article" date="2024" name="G3 (Bethesda)">
        <title>Genome assembly of Hibiscus sabdariffa L. provides insights into metabolisms of medicinal natural products.</title>
        <authorList>
            <person name="Kim T."/>
        </authorList>
    </citation>
    <scope>NUCLEOTIDE SEQUENCE [LARGE SCALE GENOMIC DNA]</scope>
    <source>
        <strain evidence="2">TK-2024</strain>
        <tissue evidence="2">Old leaves</tissue>
    </source>
</reference>
<proteinExistence type="predicted"/>
<feature type="region of interest" description="Disordered" evidence="1">
    <location>
        <begin position="116"/>
        <end position="143"/>
    </location>
</feature>
<evidence type="ECO:0000256" key="1">
    <source>
        <dbReference type="SAM" id="MobiDB-lite"/>
    </source>
</evidence>
<dbReference type="EMBL" id="JBBPBN010000060">
    <property type="protein sequence ID" value="KAK8987560.1"/>
    <property type="molecule type" value="Genomic_DNA"/>
</dbReference>
<gene>
    <name evidence="2" type="ORF">V6N11_027306</name>
</gene>
<keyword evidence="3" id="KW-1185">Reference proteome</keyword>
<evidence type="ECO:0000313" key="2">
    <source>
        <dbReference type="EMBL" id="KAK8987560.1"/>
    </source>
</evidence>
<feature type="region of interest" description="Disordered" evidence="1">
    <location>
        <begin position="1"/>
        <end position="24"/>
    </location>
</feature>
<comment type="caution">
    <text evidence="2">The sequence shown here is derived from an EMBL/GenBank/DDBJ whole genome shotgun (WGS) entry which is preliminary data.</text>
</comment>
<evidence type="ECO:0000313" key="3">
    <source>
        <dbReference type="Proteomes" id="UP001396334"/>
    </source>
</evidence>
<dbReference type="Proteomes" id="UP001396334">
    <property type="component" value="Unassembled WGS sequence"/>
</dbReference>
<name>A0ABR2PGI2_9ROSI</name>
<protein>
    <submittedName>
        <fullName evidence="2">Uncharacterized protein</fullName>
    </submittedName>
</protein>
<feature type="region of interest" description="Disordered" evidence="1">
    <location>
        <begin position="46"/>
        <end position="88"/>
    </location>
</feature>
<organism evidence="2 3">
    <name type="scientific">Hibiscus sabdariffa</name>
    <name type="common">roselle</name>
    <dbReference type="NCBI Taxonomy" id="183260"/>
    <lineage>
        <taxon>Eukaryota</taxon>
        <taxon>Viridiplantae</taxon>
        <taxon>Streptophyta</taxon>
        <taxon>Embryophyta</taxon>
        <taxon>Tracheophyta</taxon>
        <taxon>Spermatophyta</taxon>
        <taxon>Magnoliopsida</taxon>
        <taxon>eudicotyledons</taxon>
        <taxon>Gunneridae</taxon>
        <taxon>Pentapetalae</taxon>
        <taxon>rosids</taxon>
        <taxon>malvids</taxon>
        <taxon>Malvales</taxon>
        <taxon>Malvaceae</taxon>
        <taxon>Malvoideae</taxon>
        <taxon>Hibiscus</taxon>
    </lineage>
</organism>